<dbReference type="SUPFAM" id="SSF55874">
    <property type="entry name" value="ATPase domain of HSP90 chaperone/DNA topoisomerase II/histidine kinase"/>
    <property type="match status" value="1"/>
</dbReference>
<dbReference type="PANTHER" id="PTHR45453:SF1">
    <property type="entry name" value="PHOSPHATE REGULON SENSOR PROTEIN PHOR"/>
    <property type="match status" value="1"/>
</dbReference>
<dbReference type="InterPro" id="IPR036097">
    <property type="entry name" value="HisK_dim/P_sf"/>
</dbReference>
<evidence type="ECO:0000256" key="1">
    <source>
        <dbReference type="ARBA" id="ARBA00000085"/>
    </source>
</evidence>
<dbReference type="Gene3D" id="6.10.340.10">
    <property type="match status" value="1"/>
</dbReference>
<dbReference type="InterPro" id="IPR003660">
    <property type="entry name" value="HAMP_dom"/>
</dbReference>
<name>T0DCJ8_ALIAG</name>
<gene>
    <name evidence="12" type="ORF">K1I37_12830</name>
</gene>
<dbReference type="EMBL" id="CP080467">
    <property type="protein sequence ID" value="UNO47583.1"/>
    <property type="molecule type" value="Genomic_DNA"/>
</dbReference>
<dbReference type="SUPFAM" id="SSF158472">
    <property type="entry name" value="HAMP domain-like"/>
    <property type="match status" value="1"/>
</dbReference>
<dbReference type="GO" id="GO:0005524">
    <property type="term" value="F:ATP binding"/>
    <property type="evidence" value="ECO:0007669"/>
    <property type="project" value="UniProtKB-KW"/>
</dbReference>
<dbReference type="InterPro" id="IPR050351">
    <property type="entry name" value="BphY/WalK/GraS-like"/>
</dbReference>
<dbReference type="GO" id="GO:0016036">
    <property type="term" value="P:cellular response to phosphate starvation"/>
    <property type="evidence" value="ECO:0007669"/>
    <property type="project" value="TreeGrafter"/>
</dbReference>
<keyword evidence="13" id="KW-1185">Reference proteome</keyword>
<dbReference type="GO" id="GO:0005886">
    <property type="term" value="C:plasma membrane"/>
    <property type="evidence" value="ECO:0007669"/>
    <property type="project" value="UniProtKB-SubCell"/>
</dbReference>
<dbReference type="GO" id="GO:0000155">
    <property type="term" value="F:phosphorelay sensor kinase activity"/>
    <property type="evidence" value="ECO:0007669"/>
    <property type="project" value="InterPro"/>
</dbReference>
<dbReference type="InterPro" id="IPR004358">
    <property type="entry name" value="Sig_transdc_His_kin-like_C"/>
</dbReference>
<proteinExistence type="predicted"/>
<dbReference type="STRING" id="1356854.N007_04270"/>
<evidence type="ECO:0000256" key="10">
    <source>
        <dbReference type="ARBA" id="ARBA00023012"/>
    </source>
</evidence>
<dbReference type="EC" id="2.7.13.3" evidence="3"/>
<dbReference type="Pfam" id="PF00512">
    <property type="entry name" value="HisKA"/>
    <property type="match status" value="1"/>
</dbReference>
<keyword evidence="7" id="KW-0547">Nucleotide-binding</keyword>
<dbReference type="FunFam" id="3.30.565.10:FF:000006">
    <property type="entry name" value="Sensor histidine kinase WalK"/>
    <property type="match status" value="1"/>
</dbReference>
<dbReference type="CDD" id="cd06225">
    <property type="entry name" value="HAMP"/>
    <property type="match status" value="1"/>
</dbReference>
<evidence type="ECO:0000256" key="6">
    <source>
        <dbReference type="ARBA" id="ARBA00022679"/>
    </source>
</evidence>
<dbReference type="InterPro" id="IPR036890">
    <property type="entry name" value="HATPase_C_sf"/>
</dbReference>
<evidence type="ECO:0000256" key="7">
    <source>
        <dbReference type="ARBA" id="ARBA00022741"/>
    </source>
</evidence>
<dbReference type="PROSITE" id="PS50109">
    <property type="entry name" value="HIS_KIN"/>
    <property type="match status" value="1"/>
</dbReference>
<evidence type="ECO:0000313" key="12">
    <source>
        <dbReference type="EMBL" id="UNO47583.1"/>
    </source>
</evidence>
<keyword evidence="5" id="KW-0597">Phosphoprotein</keyword>
<dbReference type="InterPro" id="IPR005467">
    <property type="entry name" value="His_kinase_dom"/>
</dbReference>
<dbReference type="SUPFAM" id="SSF47384">
    <property type="entry name" value="Homodimeric domain of signal transducing histidine kinase"/>
    <property type="match status" value="1"/>
</dbReference>
<comment type="catalytic activity">
    <reaction evidence="1">
        <text>ATP + protein L-histidine = ADP + protein N-phospho-L-histidine.</text>
        <dbReference type="EC" id="2.7.13.3"/>
    </reaction>
</comment>
<evidence type="ECO:0000313" key="13">
    <source>
        <dbReference type="Proteomes" id="UP000829401"/>
    </source>
</evidence>
<dbReference type="SMART" id="SM00387">
    <property type="entry name" value="HATPase_c"/>
    <property type="match status" value="1"/>
</dbReference>
<evidence type="ECO:0000256" key="8">
    <source>
        <dbReference type="ARBA" id="ARBA00022777"/>
    </source>
</evidence>
<accession>T0DCJ8</accession>
<sequence length="459" mass="50788">MKISVTRKLFAIIAALIICMSGAFFVLAHEDLERLFQSYASQASERNAVQWADLVSYFYESEGHSWKHVSADLEDVLAHARARQDLPEQLVVVNHKGQSVVEIGTPLGQHDTNLDATIPIIDDGRQIATMHIYGLGLEGLYQIEKTVLHAMTLALMWGVIIAAVLALLTGALMARRMTRPLKQILKAIKQITAGDLTTQIPVATADEFGEVASAFNQMTQQLYATEEARRHLVADVAHELRIPLTIMQGQLELVQQGVRTVKPQDLLPLHDEVIRLSRLVQDLHHLSLAEVGKLELHKERVDMAMFLRRIVDNFEVEAIDHDIQLTLRVEESANVWANVDPDRMTQVCVNLLGNALRYTPDGGRIDVFVANEADALLLAFSDTGPGIDADHLPFLFDRFYRGDEDRSRQTGGTGLGLAIAKEFVEAHDGAIRVESSPGTGTTFTVYLPLFKGDATNSCG</sequence>
<evidence type="ECO:0000256" key="4">
    <source>
        <dbReference type="ARBA" id="ARBA00022475"/>
    </source>
</evidence>
<accession>A0A9E6ZG16</accession>
<dbReference type="GO" id="GO:0004721">
    <property type="term" value="F:phosphoprotein phosphatase activity"/>
    <property type="evidence" value="ECO:0007669"/>
    <property type="project" value="TreeGrafter"/>
</dbReference>
<dbReference type="InterPro" id="IPR003594">
    <property type="entry name" value="HATPase_dom"/>
</dbReference>
<keyword evidence="4" id="KW-1003">Cell membrane</keyword>
<keyword evidence="11" id="KW-0472">Membrane</keyword>
<keyword evidence="10" id="KW-0902">Two-component regulatory system</keyword>
<dbReference type="SMART" id="SM00304">
    <property type="entry name" value="HAMP"/>
    <property type="match status" value="1"/>
</dbReference>
<dbReference type="SMART" id="SM00388">
    <property type="entry name" value="HisKA"/>
    <property type="match status" value="1"/>
</dbReference>
<evidence type="ECO:0000256" key="3">
    <source>
        <dbReference type="ARBA" id="ARBA00012438"/>
    </source>
</evidence>
<dbReference type="CDD" id="cd00075">
    <property type="entry name" value="HATPase"/>
    <property type="match status" value="1"/>
</dbReference>
<keyword evidence="8" id="KW-0418">Kinase</keyword>
<dbReference type="Pfam" id="PF02518">
    <property type="entry name" value="HATPase_c"/>
    <property type="match status" value="1"/>
</dbReference>
<dbReference type="RefSeq" id="WP_021295778.1">
    <property type="nucleotide sequence ID" value="NZ_AURB01000101.1"/>
</dbReference>
<dbReference type="Proteomes" id="UP000829401">
    <property type="component" value="Chromosome"/>
</dbReference>
<dbReference type="PROSITE" id="PS50885">
    <property type="entry name" value="HAMP"/>
    <property type="match status" value="1"/>
</dbReference>
<keyword evidence="9 12" id="KW-0067">ATP-binding</keyword>
<dbReference type="PANTHER" id="PTHR45453">
    <property type="entry name" value="PHOSPHATE REGULON SENSOR PROTEIN PHOR"/>
    <property type="match status" value="1"/>
</dbReference>
<reference evidence="13" key="1">
    <citation type="journal article" date="2022" name="G3 (Bethesda)">
        <title>Unveiling the complete genome sequence of Alicyclobacillus acidoterrestris DSM 3922T, a taint-producing strain.</title>
        <authorList>
            <person name="Leonardo I.C."/>
            <person name="Barreto Crespo M.T."/>
            <person name="Gaspar F.B."/>
        </authorList>
    </citation>
    <scope>NUCLEOTIDE SEQUENCE [LARGE SCALE GENOMIC DNA]</scope>
    <source>
        <strain evidence="13">DSM 3922</strain>
    </source>
</reference>
<dbReference type="PRINTS" id="PR00344">
    <property type="entry name" value="BCTRLSENSOR"/>
</dbReference>
<evidence type="ECO:0000256" key="5">
    <source>
        <dbReference type="ARBA" id="ARBA00022553"/>
    </source>
</evidence>
<dbReference type="InterPro" id="IPR003661">
    <property type="entry name" value="HisK_dim/P_dom"/>
</dbReference>
<dbReference type="KEGG" id="aaco:K1I37_12830"/>
<protein>
    <recommendedName>
        <fullName evidence="3">histidine kinase</fullName>
        <ecNumber evidence="3">2.7.13.3</ecNumber>
    </recommendedName>
</protein>
<dbReference type="AlphaFoldDB" id="T0DCJ8"/>
<dbReference type="Pfam" id="PF00672">
    <property type="entry name" value="HAMP"/>
    <property type="match status" value="1"/>
</dbReference>
<dbReference type="Gene3D" id="3.30.565.10">
    <property type="entry name" value="Histidine kinase-like ATPase, C-terminal domain"/>
    <property type="match status" value="1"/>
</dbReference>
<organism evidence="12 13">
    <name type="scientific">Alicyclobacillus acidoterrestris (strain ATCC 49025 / DSM 3922 / CIP 106132 / NCIMB 13137 / GD3B)</name>
    <dbReference type="NCBI Taxonomy" id="1356854"/>
    <lineage>
        <taxon>Bacteria</taxon>
        <taxon>Bacillati</taxon>
        <taxon>Bacillota</taxon>
        <taxon>Bacilli</taxon>
        <taxon>Bacillales</taxon>
        <taxon>Alicyclobacillaceae</taxon>
        <taxon>Alicyclobacillus</taxon>
    </lineage>
</organism>
<evidence type="ECO:0000256" key="2">
    <source>
        <dbReference type="ARBA" id="ARBA00004651"/>
    </source>
</evidence>
<dbReference type="CDD" id="cd00082">
    <property type="entry name" value="HisKA"/>
    <property type="match status" value="1"/>
</dbReference>
<dbReference type="eggNOG" id="COG5002">
    <property type="taxonomic scope" value="Bacteria"/>
</dbReference>
<dbReference type="OrthoDB" id="9813151at2"/>
<evidence type="ECO:0000256" key="11">
    <source>
        <dbReference type="ARBA" id="ARBA00023136"/>
    </source>
</evidence>
<evidence type="ECO:0000256" key="9">
    <source>
        <dbReference type="ARBA" id="ARBA00022840"/>
    </source>
</evidence>
<keyword evidence="6" id="KW-0808">Transferase</keyword>
<comment type="subcellular location">
    <subcellularLocation>
        <location evidence="2">Cell membrane</location>
        <topology evidence="2">Multi-pass membrane protein</topology>
    </subcellularLocation>
</comment>
<dbReference type="Gene3D" id="1.10.287.130">
    <property type="match status" value="1"/>
</dbReference>